<proteinExistence type="predicted"/>
<dbReference type="Proteomes" id="UP000299084">
    <property type="component" value="Unassembled WGS sequence"/>
</dbReference>
<accession>A0A5N4CNL4</accession>
<sequence length="62" mass="6498">MPAGTHWLNSCISAKRQPRCCWLTAPFGGGGGAWSGEAGRSARGLAQAGRRDSRGTTKPKQV</sequence>
<evidence type="ECO:0000313" key="2">
    <source>
        <dbReference type="EMBL" id="KAB1260508.1"/>
    </source>
</evidence>
<dbReference type="AlphaFoldDB" id="A0A5N4CNL4"/>
<gene>
    <name evidence="2" type="ORF">Cadr_000024235</name>
</gene>
<comment type="caution">
    <text evidence="2">The sequence shown here is derived from an EMBL/GenBank/DDBJ whole genome shotgun (WGS) entry which is preliminary data.</text>
</comment>
<evidence type="ECO:0000313" key="3">
    <source>
        <dbReference type="Proteomes" id="UP000299084"/>
    </source>
</evidence>
<evidence type="ECO:0000256" key="1">
    <source>
        <dbReference type="SAM" id="MobiDB-lite"/>
    </source>
</evidence>
<protein>
    <submittedName>
        <fullName evidence="2">Uncharacterized protein</fullName>
    </submittedName>
</protein>
<organism evidence="2 3">
    <name type="scientific">Camelus dromedarius</name>
    <name type="common">Dromedary</name>
    <name type="synonym">Arabian camel</name>
    <dbReference type="NCBI Taxonomy" id="9838"/>
    <lineage>
        <taxon>Eukaryota</taxon>
        <taxon>Metazoa</taxon>
        <taxon>Chordata</taxon>
        <taxon>Craniata</taxon>
        <taxon>Vertebrata</taxon>
        <taxon>Euteleostomi</taxon>
        <taxon>Mammalia</taxon>
        <taxon>Eutheria</taxon>
        <taxon>Laurasiatheria</taxon>
        <taxon>Artiodactyla</taxon>
        <taxon>Tylopoda</taxon>
        <taxon>Camelidae</taxon>
        <taxon>Camelus</taxon>
    </lineage>
</organism>
<feature type="compositionally biased region" description="Low complexity" evidence="1">
    <location>
        <begin position="35"/>
        <end position="44"/>
    </location>
</feature>
<keyword evidence="3" id="KW-1185">Reference proteome</keyword>
<feature type="region of interest" description="Disordered" evidence="1">
    <location>
        <begin position="32"/>
        <end position="62"/>
    </location>
</feature>
<name>A0A5N4CNL4_CAMDR</name>
<dbReference type="EMBL" id="JWIN03000021">
    <property type="protein sequence ID" value="KAB1260508.1"/>
    <property type="molecule type" value="Genomic_DNA"/>
</dbReference>
<reference evidence="2 3" key="1">
    <citation type="journal article" date="2019" name="Mol. Ecol. Resour.">
        <title>Improving Illumina assemblies with Hi-C and long reads: an example with the North African dromedary.</title>
        <authorList>
            <person name="Elbers J.P."/>
            <person name="Rogers M.F."/>
            <person name="Perelman P.L."/>
            <person name="Proskuryakova A.A."/>
            <person name="Serdyukova N.A."/>
            <person name="Johnson W.E."/>
            <person name="Horin P."/>
            <person name="Corander J."/>
            <person name="Murphy D."/>
            <person name="Burger P.A."/>
        </authorList>
    </citation>
    <scope>NUCLEOTIDE SEQUENCE [LARGE SCALE GENOMIC DNA]</scope>
    <source>
        <strain evidence="2">Drom800</strain>
        <tissue evidence="2">Blood</tissue>
    </source>
</reference>